<feature type="compositionally biased region" description="Basic and acidic residues" evidence="1">
    <location>
        <begin position="437"/>
        <end position="460"/>
    </location>
</feature>
<reference evidence="4" key="1">
    <citation type="submission" date="2025-08" db="UniProtKB">
        <authorList>
            <consortium name="RefSeq"/>
        </authorList>
    </citation>
    <scope>IDENTIFICATION</scope>
</reference>
<dbReference type="PANTHER" id="PTHR15512:SF0">
    <property type="entry name" value="TERF1-INTERACTING NUCLEAR FACTOR 2"/>
    <property type="match status" value="1"/>
</dbReference>
<organism evidence="3 4">
    <name type="scientific">Gymnodraco acuticeps</name>
    <name type="common">Antarctic dragonfish</name>
    <dbReference type="NCBI Taxonomy" id="8218"/>
    <lineage>
        <taxon>Eukaryota</taxon>
        <taxon>Metazoa</taxon>
        <taxon>Chordata</taxon>
        <taxon>Craniata</taxon>
        <taxon>Vertebrata</taxon>
        <taxon>Euteleostomi</taxon>
        <taxon>Actinopterygii</taxon>
        <taxon>Neopterygii</taxon>
        <taxon>Teleostei</taxon>
        <taxon>Neoteleostei</taxon>
        <taxon>Acanthomorphata</taxon>
        <taxon>Eupercaria</taxon>
        <taxon>Perciformes</taxon>
        <taxon>Notothenioidei</taxon>
        <taxon>Bathydraconidae</taxon>
        <taxon>Gymnodraco</taxon>
    </lineage>
</organism>
<proteinExistence type="predicted"/>
<dbReference type="Pfam" id="PF14973">
    <property type="entry name" value="TINF2_N"/>
    <property type="match status" value="1"/>
</dbReference>
<sequence>MTERKTKENDATLPLAALQLLAPPVRLVSAAMWKVMEQRDVMHYGVVEEFVTSLCDTVPGLLTVRHQGKLALGLRARLIMELCSTQPDKKEIMSHLERIRAPAAVSTSSATTKKRDLKIMNTVEGFKSLVHLLLTDTTRRTHFFKEEFPVDYGPNFDQELEKLLWEFLIRLDQFLPVPNLAQTVSWLSETSSVLEACARAASQPQLLQTLLQHQTCLGHLETAASLPPNMGDSILTSLSLPPSGKVPSDPPTGATNSFYQSSNTQTRDKTPFIKPVIGLISNEDVPFMIRTQRGEEQAKDATNEHWNGMKRKQPDMTESDSDDEEEEEEVLGMTISGEKRISNKTSERVDDRAALKTCMMQLGVKKLPEDPSLCSLFVSCLRSQPKVTLHKLSVTLASPNRTKSSPVKQQNQRRTSPVKTPTRKLNQTQKPGSKRPGLGDKETQRGEEQAKDATNEHWNPKENFTAIKPKLKDDGTIEGEEQVEEERKESNGMKRKEPDMMESDSDEEEEEEEEEEVLGMTISGKKRISNKTSERVDDRAALKTCMMQLGVKKLPEDPSLCSHFESCLRSQPKVTLHKLSVTPASPNRTKSSPVKQQNQRRTSPVKTPTRKLNQTQKPGSKRPGLGDKEDAPMRPIADQRSQNRPIVDPIIGNHPVLPGVIGSPSQQRSNSGTSARPGDTEDYVADSEDEATKNFKVRLFTKRYYKTKHGTYVPTLREYWKPGMTQRDLSSVVGKNRR</sequence>
<dbReference type="KEGG" id="gacu:117539239"/>
<keyword evidence="3" id="KW-1185">Reference proteome</keyword>
<accession>A0A6P8TSC6</accession>
<dbReference type="AlphaFoldDB" id="A0A6P8TSC6"/>
<feature type="region of interest" description="Disordered" evidence="1">
    <location>
        <begin position="240"/>
        <end position="266"/>
    </location>
</feature>
<dbReference type="PANTHER" id="PTHR15512">
    <property type="entry name" value="TERF1-INTERACTING NUCLEAR FACTOR 2"/>
    <property type="match status" value="1"/>
</dbReference>
<dbReference type="CDD" id="cd11657">
    <property type="entry name" value="TIN2_N"/>
    <property type="match status" value="1"/>
</dbReference>
<dbReference type="OrthoDB" id="8652439at2759"/>
<dbReference type="GO" id="GO:0042162">
    <property type="term" value="F:telomeric DNA binding"/>
    <property type="evidence" value="ECO:0007669"/>
    <property type="project" value="TreeGrafter"/>
</dbReference>
<feature type="compositionally biased region" description="Acidic residues" evidence="1">
    <location>
        <begin position="500"/>
        <end position="517"/>
    </location>
</feature>
<feature type="compositionally biased region" description="Polar residues" evidence="1">
    <location>
        <begin position="582"/>
        <end position="618"/>
    </location>
</feature>
<dbReference type="GO" id="GO:1904356">
    <property type="term" value="P:regulation of telomere maintenance via telomere lengthening"/>
    <property type="evidence" value="ECO:0007669"/>
    <property type="project" value="TreeGrafter"/>
</dbReference>
<dbReference type="InParanoid" id="A0A6P8TSC6"/>
<gene>
    <name evidence="4" type="primary">tinf2</name>
</gene>
<evidence type="ECO:0000259" key="2">
    <source>
        <dbReference type="Pfam" id="PF14973"/>
    </source>
</evidence>
<dbReference type="RefSeq" id="XP_034061190.1">
    <property type="nucleotide sequence ID" value="XM_034205299.1"/>
</dbReference>
<feature type="compositionally biased region" description="Basic and acidic residues" evidence="1">
    <location>
        <begin position="337"/>
        <end position="348"/>
    </location>
</feature>
<dbReference type="GO" id="GO:0070187">
    <property type="term" value="C:shelterin complex"/>
    <property type="evidence" value="ECO:0007669"/>
    <property type="project" value="InterPro"/>
</dbReference>
<feature type="compositionally biased region" description="Polar residues" evidence="1">
    <location>
        <begin position="253"/>
        <end position="265"/>
    </location>
</feature>
<feature type="compositionally biased region" description="Polar residues" evidence="1">
    <location>
        <begin position="663"/>
        <end position="674"/>
    </location>
</feature>
<dbReference type="CTD" id="26277"/>
<feature type="region of interest" description="Disordered" evidence="1">
    <location>
        <begin position="569"/>
        <end position="687"/>
    </location>
</feature>
<feature type="domain" description="TERF1-interacting nuclear factor 2 N-terminal" evidence="2">
    <location>
        <begin position="33"/>
        <end position="182"/>
    </location>
</feature>
<feature type="compositionally biased region" description="Acidic residues" evidence="1">
    <location>
        <begin position="317"/>
        <end position="330"/>
    </location>
</feature>
<dbReference type="GeneID" id="117539239"/>
<feature type="compositionally biased region" description="Basic and acidic residues" evidence="1">
    <location>
        <begin position="485"/>
        <end position="499"/>
    </location>
</feature>
<feature type="region of interest" description="Disordered" evidence="1">
    <location>
        <begin position="294"/>
        <end position="348"/>
    </location>
</feature>
<evidence type="ECO:0000256" key="1">
    <source>
        <dbReference type="SAM" id="MobiDB-lite"/>
    </source>
</evidence>
<dbReference type="FunCoup" id="A0A6P8TSC6">
    <property type="interactions" value="41"/>
</dbReference>
<dbReference type="InterPro" id="IPR039098">
    <property type="entry name" value="TINF2"/>
</dbReference>
<feature type="compositionally biased region" description="Polar residues" evidence="1">
    <location>
        <begin position="395"/>
        <end position="431"/>
    </location>
</feature>
<name>A0A6P8TSC6_GYMAC</name>
<feature type="region of interest" description="Disordered" evidence="1">
    <location>
        <begin position="394"/>
        <end position="538"/>
    </location>
</feature>
<dbReference type="Proteomes" id="UP000515161">
    <property type="component" value="Unplaced"/>
</dbReference>
<dbReference type="GO" id="GO:0016233">
    <property type="term" value="P:telomere capping"/>
    <property type="evidence" value="ECO:0007669"/>
    <property type="project" value="InterPro"/>
</dbReference>
<feature type="compositionally biased region" description="Basic and acidic residues" evidence="1">
    <location>
        <begin position="294"/>
        <end position="303"/>
    </location>
</feature>
<dbReference type="InterPro" id="IPR029400">
    <property type="entry name" value="TINF2_N"/>
</dbReference>
<evidence type="ECO:0000313" key="4">
    <source>
        <dbReference type="RefSeq" id="XP_034061190.1"/>
    </source>
</evidence>
<evidence type="ECO:0000313" key="3">
    <source>
        <dbReference type="Proteomes" id="UP000515161"/>
    </source>
</evidence>
<protein>
    <submittedName>
        <fullName evidence="4">Uncharacterized protein tinf2 isoform X1</fullName>
    </submittedName>
</protein>